<organism evidence="2 3">
    <name type="scientific">Mannheimia granulomatis</name>
    <dbReference type="NCBI Taxonomy" id="85402"/>
    <lineage>
        <taxon>Bacteria</taxon>
        <taxon>Pseudomonadati</taxon>
        <taxon>Pseudomonadota</taxon>
        <taxon>Gammaproteobacteria</taxon>
        <taxon>Pasteurellales</taxon>
        <taxon>Pasteurellaceae</taxon>
        <taxon>Mannheimia</taxon>
    </lineage>
</organism>
<evidence type="ECO:0000313" key="3">
    <source>
        <dbReference type="Proteomes" id="UP000054123"/>
    </source>
</evidence>
<evidence type="ECO:0000256" key="1">
    <source>
        <dbReference type="SAM" id="Phobius"/>
    </source>
</evidence>
<keyword evidence="1" id="KW-1133">Transmembrane helix</keyword>
<dbReference type="PATRIC" id="fig|1450449.3.peg.829"/>
<feature type="transmembrane region" description="Helical" evidence="1">
    <location>
        <begin position="35"/>
        <end position="55"/>
    </location>
</feature>
<dbReference type="STRING" id="1122190.GCA_000621105_01479"/>
<dbReference type="InterPro" id="IPR005642">
    <property type="entry name" value="LysO"/>
</dbReference>
<dbReference type="Pfam" id="PF03956">
    <property type="entry name" value="Lys_export"/>
    <property type="match status" value="1"/>
</dbReference>
<reference evidence="2 3" key="1">
    <citation type="journal article" date="2014" name="Genome Announc.">
        <title>Genome Sequence of a Presumptive Mannheimia haemolytica Strain with an A1/A6-Cross-Reactive Serotype from a White-Tailed Deer (Odocoileus virginianus).</title>
        <authorList>
            <person name="Lawrence P.K."/>
            <person name="Bey R.F."/>
            <person name="Wiener B."/>
            <person name="Kittichotirat W."/>
            <person name="Bumgarner R.E."/>
        </authorList>
    </citation>
    <scope>NUCLEOTIDE SEQUENCE [LARGE SCALE GENOMIC DNA]</scope>
    <source>
        <strain evidence="2 3">PKL10</strain>
    </source>
</reference>
<feature type="transmembrane region" description="Helical" evidence="1">
    <location>
        <begin position="235"/>
        <end position="256"/>
    </location>
</feature>
<keyword evidence="1" id="KW-0812">Transmembrane</keyword>
<dbReference type="PANTHER" id="PTHR35804">
    <property type="entry name" value="LYSINE EXPORTER LYSO"/>
    <property type="match status" value="1"/>
</dbReference>
<dbReference type="Proteomes" id="UP000054123">
    <property type="component" value="Unassembled WGS sequence"/>
</dbReference>
<feature type="transmembrane region" description="Helical" evidence="1">
    <location>
        <begin position="173"/>
        <end position="194"/>
    </location>
</feature>
<sequence length="303" mass="33001">MLYGLAIVLIPLFLGYLIKLENARYLAYVNKVVNICLYLILWVMGISLGQIDNILTELPQIGSTAFSLVAILLLSNIVGLIIYDKIQPMKRVQVNQDELPSRLHLLLDSFKLIGVTLLGGLIGYFTKGMVDFPLYSSTYILEVMIFGVGIQLRNSGIPLREVFFNKRGIYTSIVMVASSLVGGVISAFLLDLSLAKGLTFASAFGWYSLSSVLVNDAWGPIYGSIAFFNDISREILCLFLVPLFMRQFPSTAVGIGGATSLDCMLPIIQKSGGIQIVPLAISFGFIVNLAAPLLLAVFIGLEG</sequence>
<name>A0A011ND97_9PAST</name>
<keyword evidence="1" id="KW-0472">Membrane</keyword>
<protein>
    <submittedName>
        <fullName evidence="2">Membrane protein</fullName>
    </submittedName>
</protein>
<dbReference type="OrthoDB" id="5451742at2"/>
<keyword evidence="3" id="KW-1185">Reference proteome</keyword>
<dbReference type="AlphaFoldDB" id="A0A011ND97"/>
<gene>
    <name evidence="2" type="ORF">AK33_04305</name>
</gene>
<dbReference type="PANTHER" id="PTHR35804:SF1">
    <property type="entry name" value="LYSINE EXPORTER LYSO"/>
    <property type="match status" value="1"/>
</dbReference>
<dbReference type="RefSeq" id="WP_042802195.1">
    <property type="nucleotide sequence ID" value="NZ_AVSP01000013.1"/>
</dbReference>
<evidence type="ECO:0000313" key="2">
    <source>
        <dbReference type="EMBL" id="EXI62472.1"/>
    </source>
</evidence>
<dbReference type="EMBL" id="JANJ01000003">
    <property type="protein sequence ID" value="EXI62472.1"/>
    <property type="molecule type" value="Genomic_DNA"/>
</dbReference>
<feature type="transmembrane region" description="Helical" evidence="1">
    <location>
        <begin position="206"/>
        <end position="228"/>
    </location>
</feature>
<feature type="transmembrane region" description="Helical" evidence="1">
    <location>
        <begin position="103"/>
        <end position="126"/>
    </location>
</feature>
<feature type="transmembrane region" description="Helical" evidence="1">
    <location>
        <begin position="6"/>
        <end position="23"/>
    </location>
</feature>
<feature type="transmembrane region" description="Helical" evidence="1">
    <location>
        <begin position="61"/>
        <end position="83"/>
    </location>
</feature>
<dbReference type="GO" id="GO:0015661">
    <property type="term" value="F:L-lysine efflux transmembrane transporter activity"/>
    <property type="evidence" value="ECO:0007669"/>
    <property type="project" value="InterPro"/>
</dbReference>
<comment type="caution">
    <text evidence="2">The sequence shown here is derived from an EMBL/GenBank/DDBJ whole genome shotgun (WGS) entry which is preliminary data.</text>
</comment>
<dbReference type="GO" id="GO:0005886">
    <property type="term" value="C:plasma membrane"/>
    <property type="evidence" value="ECO:0007669"/>
    <property type="project" value="TreeGrafter"/>
</dbReference>
<accession>A0A011ND97</accession>
<proteinExistence type="predicted"/>
<feature type="transmembrane region" description="Helical" evidence="1">
    <location>
        <begin position="132"/>
        <end position="152"/>
    </location>
</feature>
<feature type="transmembrane region" description="Helical" evidence="1">
    <location>
        <begin position="276"/>
        <end position="301"/>
    </location>
</feature>